<sequence length="209" mass="21895">MARRPYAGPRLIRFLAAMTVAVGVVSALWGVAYAINGATQAAGPVTVPVTLKQPLLHPDITVEAPQVRLPEGASLQPATGMMDLLAWDSTVLEQLLSRGGAAVTGVCLAAAAVLLRRLLLSVLEKEPFRQGNPARIAGLAGLVVLAGIAGHVLVQFAASLVLTRLKLTDCLHLKDVTPRSAPGFHSVPPKTLAEDDPYGRGRQRATAAH</sequence>
<comment type="caution">
    <text evidence="3">The sequence shown here is derived from an EMBL/GenBank/DDBJ whole genome shotgun (WGS) entry which is preliminary data.</text>
</comment>
<evidence type="ECO:0000256" key="2">
    <source>
        <dbReference type="SAM" id="Phobius"/>
    </source>
</evidence>
<keyword evidence="2" id="KW-0472">Membrane</keyword>
<dbReference type="AlphaFoldDB" id="A0A5M3VNV3"/>
<dbReference type="EMBL" id="BLAD01000036">
    <property type="protein sequence ID" value="GER98466.1"/>
    <property type="molecule type" value="Genomic_DNA"/>
</dbReference>
<feature type="transmembrane region" description="Helical" evidence="2">
    <location>
        <begin position="12"/>
        <end position="35"/>
    </location>
</feature>
<feature type="region of interest" description="Disordered" evidence="1">
    <location>
        <begin position="182"/>
        <end position="209"/>
    </location>
</feature>
<name>A0A5M3VNV3_9ACTN</name>
<protein>
    <recommendedName>
        <fullName evidence="5">DUF2975 domain-containing protein</fullName>
    </recommendedName>
</protein>
<feature type="transmembrane region" description="Helical" evidence="2">
    <location>
        <begin position="95"/>
        <end position="115"/>
    </location>
</feature>
<keyword evidence="2" id="KW-0812">Transmembrane</keyword>
<gene>
    <name evidence="3" type="ORF">Acor_05280</name>
</gene>
<feature type="transmembrane region" description="Helical" evidence="2">
    <location>
        <begin position="136"/>
        <end position="158"/>
    </location>
</feature>
<evidence type="ECO:0000256" key="1">
    <source>
        <dbReference type="SAM" id="MobiDB-lite"/>
    </source>
</evidence>
<keyword evidence="2" id="KW-1133">Transmembrane helix</keyword>
<evidence type="ECO:0000313" key="3">
    <source>
        <dbReference type="EMBL" id="GER98466.1"/>
    </source>
</evidence>
<evidence type="ECO:0008006" key="5">
    <source>
        <dbReference type="Google" id="ProtNLM"/>
    </source>
</evidence>
<keyword evidence="4" id="KW-1185">Reference proteome</keyword>
<proteinExistence type="predicted"/>
<reference evidence="3 4" key="1">
    <citation type="submission" date="2019-10" db="EMBL/GenBank/DDBJ databases">
        <title>Whole genome shotgun sequence of Acrocarpospora corrugata NBRC 13972.</title>
        <authorList>
            <person name="Ichikawa N."/>
            <person name="Kimura A."/>
            <person name="Kitahashi Y."/>
            <person name="Komaki H."/>
            <person name="Oguchi A."/>
        </authorList>
    </citation>
    <scope>NUCLEOTIDE SEQUENCE [LARGE SCALE GENOMIC DNA]</scope>
    <source>
        <strain evidence="3 4">NBRC 13972</strain>
    </source>
</reference>
<organism evidence="3 4">
    <name type="scientific">Acrocarpospora corrugata</name>
    <dbReference type="NCBI Taxonomy" id="35763"/>
    <lineage>
        <taxon>Bacteria</taxon>
        <taxon>Bacillati</taxon>
        <taxon>Actinomycetota</taxon>
        <taxon>Actinomycetes</taxon>
        <taxon>Streptosporangiales</taxon>
        <taxon>Streptosporangiaceae</taxon>
        <taxon>Acrocarpospora</taxon>
    </lineage>
</organism>
<evidence type="ECO:0000313" key="4">
    <source>
        <dbReference type="Proteomes" id="UP000334990"/>
    </source>
</evidence>
<accession>A0A5M3VNV3</accession>
<dbReference type="Proteomes" id="UP000334990">
    <property type="component" value="Unassembled WGS sequence"/>
</dbReference>